<dbReference type="Gene3D" id="3.40.50.20">
    <property type="match status" value="1"/>
</dbReference>
<sequence>MPDKLGILAGGGPLPRQIVESCRRAGREVFVVAFDGQTDPATLDGDVEHVWTRLGAAGQALKALRKAGCQDLVMAGPVRRPSFGEIRPDFTAARFLGRLGTRALGDDGLLRAVMALLEHEGFRMVGLHEVLPDVLAGAGVLGRHTPDAAAFEDIRRGLAVARALGEQDVGQAVVVQQGLVLGVEAIEGTDRLLARCGGLRRPGPGGVLVKIKKPQQDARADLPTIGERTVEGAQAAGLSGIAISAGGALMVNPEGTIKAADAAHLFLYGVERAGTARNAPDSGAA</sequence>
<protein>
    <submittedName>
        <fullName evidence="3">DUF1009 domain-containing protein</fullName>
    </submittedName>
</protein>
<dbReference type="PANTHER" id="PTHR39962:SF1">
    <property type="entry name" value="LPXI FAMILY PROTEIN"/>
    <property type="match status" value="1"/>
</dbReference>
<reference evidence="3" key="2">
    <citation type="journal article" date="2020" name="Microorganisms">
        <title>Osmotic Adaptation and Compatible Solute Biosynthesis of Phototrophic Bacteria as Revealed from Genome Analyses.</title>
        <authorList>
            <person name="Imhoff J.F."/>
            <person name="Rahn T."/>
            <person name="Kunzel S."/>
            <person name="Keller A."/>
            <person name="Neulinger S.C."/>
        </authorList>
    </citation>
    <scope>NUCLEOTIDE SEQUENCE</scope>
    <source>
        <strain evidence="3">DSM 9154</strain>
    </source>
</reference>
<dbReference type="AlphaFoldDB" id="A0A934QJS7"/>
<gene>
    <name evidence="3" type="ORF">CKO21_11270</name>
</gene>
<feature type="domain" description="LpxI N-terminal" evidence="2">
    <location>
        <begin position="4"/>
        <end position="133"/>
    </location>
</feature>
<proteinExistence type="predicted"/>
<dbReference type="Pfam" id="PF17930">
    <property type="entry name" value="LpxI_N"/>
    <property type="match status" value="1"/>
</dbReference>
<dbReference type="Gene3D" id="3.40.140.80">
    <property type="match status" value="1"/>
</dbReference>
<name>A0A934QJS7_9PROT</name>
<evidence type="ECO:0000259" key="1">
    <source>
        <dbReference type="Pfam" id="PF06230"/>
    </source>
</evidence>
<dbReference type="Pfam" id="PF06230">
    <property type="entry name" value="LpxI_C"/>
    <property type="match status" value="1"/>
</dbReference>
<keyword evidence="4" id="KW-1185">Reference proteome</keyword>
<organism evidence="3 4">
    <name type="scientific">Rhodovibrio salinarum</name>
    <dbReference type="NCBI Taxonomy" id="1087"/>
    <lineage>
        <taxon>Bacteria</taxon>
        <taxon>Pseudomonadati</taxon>
        <taxon>Pseudomonadota</taxon>
        <taxon>Alphaproteobacteria</taxon>
        <taxon>Rhodospirillales</taxon>
        <taxon>Rhodovibrionaceae</taxon>
        <taxon>Rhodovibrio</taxon>
    </lineage>
</organism>
<dbReference type="InterPro" id="IPR041255">
    <property type="entry name" value="LpxI_N"/>
</dbReference>
<dbReference type="InterPro" id="IPR053174">
    <property type="entry name" value="LpxI"/>
</dbReference>
<evidence type="ECO:0000313" key="3">
    <source>
        <dbReference type="EMBL" id="MBK1697820.1"/>
    </source>
</evidence>
<evidence type="ECO:0000313" key="4">
    <source>
        <dbReference type="Proteomes" id="UP000778970"/>
    </source>
</evidence>
<dbReference type="PANTHER" id="PTHR39962">
    <property type="entry name" value="BLL4848 PROTEIN"/>
    <property type="match status" value="1"/>
</dbReference>
<evidence type="ECO:0000259" key="2">
    <source>
        <dbReference type="Pfam" id="PF17930"/>
    </source>
</evidence>
<dbReference type="InterPro" id="IPR010415">
    <property type="entry name" value="LpxI_C"/>
</dbReference>
<comment type="caution">
    <text evidence="3">The sequence shown here is derived from an EMBL/GenBank/DDBJ whole genome shotgun (WGS) entry which is preliminary data.</text>
</comment>
<feature type="domain" description="LpxI C-terminal" evidence="1">
    <location>
        <begin position="138"/>
        <end position="267"/>
    </location>
</feature>
<dbReference type="RefSeq" id="WP_027288981.1">
    <property type="nucleotide sequence ID" value="NZ_NRRE01000026.1"/>
</dbReference>
<accession>A0A934QJS7</accession>
<dbReference type="Proteomes" id="UP000778970">
    <property type="component" value="Unassembled WGS sequence"/>
</dbReference>
<dbReference type="InterPro" id="IPR043167">
    <property type="entry name" value="LpxI_C_sf"/>
</dbReference>
<dbReference type="EMBL" id="NRRE01000026">
    <property type="protein sequence ID" value="MBK1697820.1"/>
    <property type="molecule type" value="Genomic_DNA"/>
</dbReference>
<reference evidence="3" key="1">
    <citation type="submission" date="2017-08" db="EMBL/GenBank/DDBJ databases">
        <authorList>
            <person name="Imhoff J.F."/>
            <person name="Rahn T."/>
            <person name="Kuenzel S."/>
            <person name="Neulinger S.C."/>
        </authorList>
    </citation>
    <scope>NUCLEOTIDE SEQUENCE</scope>
    <source>
        <strain evidence="3">DSM 9154</strain>
    </source>
</reference>